<protein>
    <submittedName>
        <fullName evidence="3">Uncharacterized protein</fullName>
    </submittedName>
</protein>
<evidence type="ECO:0000256" key="2">
    <source>
        <dbReference type="SAM" id="MobiDB-lite"/>
    </source>
</evidence>
<comment type="caution">
    <text evidence="3">The sequence shown here is derived from an EMBL/GenBank/DDBJ whole genome shotgun (WGS) entry which is preliminary data.</text>
</comment>
<feature type="coiled-coil region" evidence="1">
    <location>
        <begin position="82"/>
        <end position="130"/>
    </location>
</feature>
<proteinExistence type="predicted"/>
<keyword evidence="1" id="KW-0175">Coiled coil</keyword>
<reference evidence="3 4" key="1">
    <citation type="submission" date="2013-07" db="EMBL/GenBank/DDBJ databases">
        <authorList>
            <person name="Stoco P.H."/>
            <person name="Wagner G."/>
            <person name="Gerber A."/>
            <person name="Zaha A."/>
            <person name="Thompson C."/>
            <person name="Bartholomeu D.C."/>
            <person name="Luckemeyer D.D."/>
            <person name="Bahia D."/>
            <person name="Loreto E."/>
            <person name="Prestes E.B."/>
            <person name="Lima F.M."/>
            <person name="Rodrigues-Luiz G."/>
            <person name="Vallejo G.A."/>
            <person name="Filho J.F."/>
            <person name="Monteiro K.M."/>
            <person name="Tyler K.M."/>
            <person name="de Almeida L.G."/>
            <person name="Ortiz M.F."/>
            <person name="Siervo M.A."/>
            <person name="de Moraes M.H."/>
            <person name="Cunha O.L."/>
            <person name="Mendonca-Neto R."/>
            <person name="Silva R."/>
            <person name="Teixeira S.M."/>
            <person name="Murta S.M."/>
            <person name="Sincero T.C."/>
            <person name="Mendes T.A."/>
            <person name="Urmenyi T.P."/>
            <person name="Silva V.G."/>
            <person name="da Rocha W.D."/>
            <person name="Andersson B."/>
            <person name="Romanha A.J."/>
            <person name="Steindel M."/>
            <person name="de Vasconcelos A.T."/>
            <person name="Grisard E.C."/>
        </authorList>
    </citation>
    <scope>NUCLEOTIDE SEQUENCE [LARGE SCALE GENOMIC DNA]</scope>
    <source>
        <strain evidence="3 4">SC58</strain>
    </source>
</reference>
<evidence type="ECO:0000313" key="3">
    <source>
        <dbReference type="EMBL" id="ESL06329.1"/>
    </source>
</evidence>
<dbReference type="Proteomes" id="UP000031737">
    <property type="component" value="Unassembled WGS sequence"/>
</dbReference>
<keyword evidence="4" id="KW-1185">Reference proteome</keyword>
<dbReference type="EMBL" id="AUPL01005999">
    <property type="protein sequence ID" value="ESL06329.1"/>
    <property type="molecule type" value="Genomic_DNA"/>
</dbReference>
<dbReference type="AlphaFoldDB" id="A0A061IUJ6"/>
<organism evidence="3 4">
    <name type="scientific">Trypanosoma rangeli SC58</name>
    <dbReference type="NCBI Taxonomy" id="429131"/>
    <lineage>
        <taxon>Eukaryota</taxon>
        <taxon>Discoba</taxon>
        <taxon>Euglenozoa</taxon>
        <taxon>Kinetoplastea</taxon>
        <taxon>Metakinetoplastina</taxon>
        <taxon>Trypanosomatida</taxon>
        <taxon>Trypanosomatidae</taxon>
        <taxon>Trypanosoma</taxon>
        <taxon>Herpetosoma</taxon>
    </lineage>
</organism>
<dbReference type="VEuPathDB" id="TriTrypDB:TRSC58_05999"/>
<sequence length="242" mass="27127">MTALTGQPPQGPTAPSDDADAGPPSLPLSTMRPFDWRAFVTDIKFEARESRRAVEKRVQRLAVLDKSLRKQVEATAATELAVQELEGKIEKAVQREKNLHRLIASAKKRRTRLQAEAEKAEAKLAKMGAVSSAAVKKDLSAEADLRTEADAYGKHEMSELQQRLHFTRSRYQKTQEENRRLWAILSDIELEDELLREGISEQNSSKLSAHQFEFLNALQDLIKSFKEVTLAASAVEGDSICR</sequence>
<gene>
    <name evidence="3" type="ORF">TRSC58_05999</name>
</gene>
<accession>A0A061IUJ6</accession>
<name>A0A061IUJ6_TRYRA</name>
<evidence type="ECO:0000313" key="4">
    <source>
        <dbReference type="Proteomes" id="UP000031737"/>
    </source>
</evidence>
<evidence type="ECO:0000256" key="1">
    <source>
        <dbReference type="SAM" id="Coils"/>
    </source>
</evidence>
<dbReference type="OrthoDB" id="248150at2759"/>
<feature type="region of interest" description="Disordered" evidence="2">
    <location>
        <begin position="1"/>
        <end position="31"/>
    </location>
</feature>